<evidence type="ECO:0000313" key="7">
    <source>
        <dbReference type="EMBL" id="AGE95485.1"/>
    </source>
</evidence>
<dbReference type="VEuPathDB" id="MicrosporidiaDB:AEWD_050220"/>
<gene>
    <name evidence="7" type="ORF">ECU05_0280</name>
</gene>
<dbReference type="VEuPathDB" id="MicrosporidiaDB:M970_050220"/>
<dbReference type="VEuPathDB" id="MicrosporidiaDB:ECU05_0280"/>
<reference evidence="7" key="1">
    <citation type="journal article" date="2013" name="Eukaryot. Cell">
        <title>Extremely Reduced Levels of Heterozygosity in the Vertebrate Pathogen Encephalitozoon cuniculi.</title>
        <authorList>
            <person name="Selman M."/>
            <person name="Sak B."/>
            <person name="Kvac M."/>
            <person name="Farinelli L."/>
            <person name="Weiss L.M."/>
            <person name="Corradi N."/>
        </authorList>
    </citation>
    <scope>NUCLEOTIDE SEQUENCE</scope>
</reference>
<comment type="subunit">
    <text evidence="3">Homotrimer.</text>
</comment>
<organism evidence="7">
    <name type="scientific">Encephalitozoon cuniculi</name>
    <name type="common">Microsporidian parasite</name>
    <dbReference type="NCBI Taxonomy" id="6035"/>
    <lineage>
        <taxon>Eukaryota</taxon>
        <taxon>Fungi</taxon>
        <taxon>Fungi incertae sedis</taxon>
        <taxon>Microsporidia</taxon>
        <taxon>Unikaryonidae</taxon>
        <taxon>Encephalitozoon</taxon>
    </lineage>
</organism>
<sequence length="122" mass="13626">MEQEEIKMMILDGARAPQHINGVYKLYASISGRVLPRCGAKIPAGFMMKIPSCYFGKIQRTRIKKLGGVVDSDYRGEVCVLVYNDTDREFVYEKGDEVGEMAVCKIATPEIRDVSSNEASLQ</sequence>
<dbReference type="PANTHER" id="PTHR11241:SF0">
    <property type="entry name" value="DEOXYURIDINE 5'-TRIPHOSPHATE NUCLEOTIDOHYDROLASE"/>
    <property type="match status" value="1"/>
</dbReference>
<accession>M1K8U6</accession>
<dbReference type="GO" id="GO:0046081">
    <property type="term" value="P:dUTP catabolic process"/>
    <property type="evidence" value="ECO:0007669"/>
    <property type="project" value="InterPro"/>
</dbReference>
<dbReference type="VEuPathDB" id="MicrosporidiaDB:AEWR_050220"/>
<dbReference type="Gene3D" id="2.70.40.10">
    <property type="match status" value="1"/>
</dbReference>
<evidence type="ECO:0000256" key="3">
    <source>
        <dbReference type="ARBA" id="ARBA00011233"/>
    </source>
</evidence>
<dbReference type="SUPFAM" id="SSF51283">
    <property type="entry name" value="dUTPase-like"/>
    <property type="match status" value="1"/>
</dbReference>
<feature type="domain" description="dUTPase-like" evidence="6">
    <location>
        <begin position="59"/>
        <end position="116"/>
    </location>
</feature>
<dbReference type="InterPro" id="IPR036157">
    <property type="entry name" value="dUTPase-like_sf"/>
</dbReference>
<dbReference type="VEuPathDB" id="MicrosporidiaDB:AEWQ_050220"/>
<dbReference type="GO" id="GO:0006226">
    <property type="term" value="P:dUMP biosynthetic process"/>
    <property type="evidence" value="ECO:0007669"/>
    <property type="project" value="InterPro"/>
</dbReference>
<protein>
    <recommendedName>
        <fullName evidence="4">dUTP diphosphatase</fullName>
        <ecNumber evidence="4">3.6.1.23</ecNumber>
    </recommendedName>
</protein>
<keyword evidence="5" id="KW-0546">Nucleotide metabolism</keyword>
<comment type="similarity">
    <text evidence="2">Belongs to the dUTPase family.</text>
</comment>
<evidence type="ECO:0000256" key="5">
    <source>
        <dbReference type="ARBA" id="ARBA00023080"/>
    </source>
</evidence>
<comment type="pathway">
    <text evidence="1">Pyrimidine metabolism; dUMP biosynthesis; dUMP from dCTP (dUTP route): step 2/2.</text>
</comment>
<evidence type="ECO:0000256" key="4">
    <source>
        <dbReference type="ARBA" id="ARBA00012379"/>
    </source>
</evidence>
<dbReference type="InterPro" id="IPR008181">
    <property type="entry name" value="dUTPase"/>
</dbReference>
<dbReference type="PANTHER" id="PTHR11241">
    <property type="entry name" value="DEOXYURIDINE 5'-TRIPHOSPHATE NUCLEOTIDOHYDROLASE"/>
    <property type="match status" value="1"/>
</dbReference>
<dbReference type="EMBL" id="KC513607">
    <property type="protein sequence ID" value="AGE95485.1"/>
    <property type="molecule type" value="Genomic_DNA"/>
</dbReference>
<dbReference type="GO" id="GO:0004170">
    <property type="term" value="F:dUTP diphosphatase activity"/>
    <property type="evidence" value="ECO:0007669"/>
    <property type="project" value="UniProtKB-EC"/>
</dbReference>
<dbReference type="InterPro" id="IPR029054">
    <property type="entry name" value="dUTPase-like"/>
</dbReference>
<dbReference type="AlphaFoldDB" id="M1K8U6"/>
<dbReference type="Pfam" id="PF00692">
    <property type="entry name" value="dUTPase"/>
    <property type="match status" value="1"/>
</dbReference>
<keyword evidence="7" id="KW-0378">Hydrolase</keyword>
<evidence type="ECO:0000256" key="2">
    <source>
        <dbReference type="ARBA" id="ARBA00006581"/>
    </source>
</evidence>
<evidence type="ECO:0000256" key="1">
    <source>
        <dbReference type="ARBA" id="ARBA00005142"/>
    </source>
</evidence>
<dbReference type="GO" id="GO:0000287">
    <property type="term" value="F:magnesium ion binding"/>
    <property type="evidence" value="ECO:0007669"/>
    <property type="project" value="InterPro"/>
</dbReference>
<proteinExistence type="inferred from homology"/>
<dbReference type="EC" id="3.6.1.23" evidence="4"/>
<evidence type="ECO:0000259" key="6">
    <source>
        <dbReference type="Pfam" id="PF00692"/>
    </source>
</evidence>
<name>M1K8U6_ENCCN</name>